<evidence type="ECO:0000313" key="4">
    <source>
        <dbReference type="Proteomes" id="UP000267223"/>
    </source>
</evidence>
<protein>
    <submittedName>
        <fullName evidence="3">XRE family transcriptional regulator</fullName>
    </submittedName>
</protein>
<gene>
    <name evidence="3" type="ORF">EFY79_00900</name>
</gene>
<dbReference type="PANTHER" id="PTHR46797:SF1">
    <property type="entry name" value="METHYLPHOSPHONATE SYNTHASE"/>
    <property type="match status" value="1"/>
</dbReference>
<keyword evidence="1" id="KW-0238">DNA-binding</keyword>
<dbReference type="InterPro" id="IPR001387">
    <property type="entry name" value="Cro/C1-type_HTH"/>
</dbReference>
<dbReference type="Proteomes" id="UP000267223">
    <property type="component" value="Unassembled WGS sequence"/>
</dbReference>
<dbReference type="GO" id="GO:0003677">
    <property type="term" value="F:DNA binding"/>
    <property type="evidence" value="ECO:0007669"/>
    <property type="project" value="UniProtKB-KW"/>
</dbReference>
<comment type="caution">
    <text evidence="3">The sequence shown here is derived from an EMBL/GenBank/DDBJ whole genome shotgun (WGS) entry which is preliminary data.</text>
</comment>
<dbReference type="GO" id="GO:0003700">
    <property type="term" value="F:DNA-binding transcription factor activity"/>
    <property type="evidence" value="ECO:0007669"/>
    <property type="project" value="TreeGrafter"/>
</dbReference>
<name>A0A3M9NQE2_9BACT</name>
<dbReference type="GO" id="GO:0005829">
    <property type="term" value="C:cytosol"/>
    <property type="evidence" value="ECO:0007669"/>
    <property type="project" value="TreeGrafter"/>
</dbReference>
<keyword evidence="4" id="KW-1185">Reference proteome</keyword>
<feature type="domain" description="HTH cro/C1-type" evidence="2">
    <location>
        <begin position="23"/>
        <end position="77"/>
    </location>
</feature>
<dbReference type="PROSITE" id="PS50943">
    <property type="entry name" value="HTH_CROC1"/>
    <property type="match status" value="1"/>
</dbReference>
<dbReference type="Gene3D" id="1.10.260.40">
    <property type="entry name" value="lambda repressor-like DNA-binding domains"/>
    <property type="match status" value="1"/>
</dbReference>
<reference evidence="3 4" key="1">
    <citation type="submission" date="2018-11" db="EMBL/GenBank/DDBJ databases">
        <title>Draft genome sequence of Ferruginibacter sp. BO-59.</title>
        <authorList>
            <person name="Im W.T."/>
        </authorList>
    </citation>
    <scope>NUCLEOTIDE SEQUENCE [LARGE SCALE GENOMIC DNA]</scope>
    <source>
        <strain evidence="3 4">BO-59</strain>
    </source>
</reference>
<dbReference type="SMART" id="SM00530">
    <property type="entry name" value="HTH_XRE"/>
    <property type="match status" value="1"/>
</dbReference>
<dbReference type="SUPFAM" id="SSF47413">
    <property type="entry name" value="lambda repressor-like DNA-binding domains"/>
    <property type="match status" value="1"/>
</dbReference>
<sequence length="78" mass="9024">MKQTEKINYFKDEEALKQIGNRIREIRTSKQLSQESLANSCGIDYSQVNRMELGKINFGISYLFRIAQALDVNPKDLL</sequence>
<accession>A0A3M9NQE2</accession>
<dbReference type="InterPro" id="IPR050807">
    <property type="entry name" value="TransReg_Diox_bact_type"/>
</dbReference>
<dbReference type="AlphaFoldDB" id="A0A3M9NQE2"/>
<dbReference type="InterPro" id="IPR010982">
    <property type="entry name" value="Lambda_DNA-bd_dom_sf"/>
</dbReference>
<evidence type="ECO:0000256" key="1">
    <source>
        <dbReference type="ARBA" id="ARBA00023125"/>
    </source>
</evidence>
<dbReference type="CDD" id="cd00093">
    <property type="entry name" value="HTH_XRE"/>
    <property type="match status" value="1"/>
</dbReference>
<dbReference type="PANTHER" id="PTHR46797">
    <property type="entry name" value="HTH-TYPE TRANSCRIPTIONAL REGULATOR"/>
    <property type="match status" value="1"/>
</dbReference>
<proteinExistence type="predicted"/>
<dbReference type="EMBL" id="RJJR01000001">
    <property type="protein sequence ID" value="RNI39894.1"/>
    <property type="molecule type" value="Genomic_DNA"/>
</dbReference>
<evidence type="ECO:0000259" key="2">
    <source>
        <dbReference type="PROSITE" id="PS50943"/>
    </source>
</evidence>
<dbReference type="Pfam" id="PF01381">
    <property type="entry name" value="HTH_3"/>
    <property type="match status" value="1"/>
</dbReference>
<dbReference type="RefSeq" id="WP_123118785.1">
    <property type="nucleotide sequence ID" value="NZ_RJJR01000001.1"/>
</dbReference>
<organism evidence="3 4">
    <name type="scientific">Hanamia caeni</name>
    <dbReference type="NCBI Taxonomy" id="2294116"/>
    <lineage>
        <taxon>Bacteria</taxon>
        <taxon>Pseudomonadati</taxon>
        <taxon>Bacteroidota</taxon>
        <taxon>Chitinophagia</taxon>
        <taxon>Chitinophagales</taxon>
        <taxon>Chitinophagaceae</taxon>
        <taxon>Hanamia</taxon>
    </lineage>
</organism>
<dbReference type="OrthoDB" id="680346at2"/>
<evidence type="ECO:0000313" key="3">
    <source>
        <dbReference type="EMBL" id="RNI39894.1"/>
    </source>
</evidence>